<dbReference type="Gene3D" id="3.30.70.270">
    <property type="match status" value="1"/>
</dbReference>
<dbReference type="NCBIfam" id="TIGR00254">
    <property type="entry name" value="GGDEF"/>
    <property type="match status" value="1"/>
</dbReference>
<dbReference type="KEGG" id="ock:EXM22_04690"/>
<dbReference type="Proteomes" id="UP000324209">
    <property type="component" value="Chromosome"/>
</dbReference>
<sequence length="304" mass="35471">MEDALRALKNHDIDVITDNEAVFIEEYFNNQRFDFEILYSVHDKIKNYAFFTAKTEEGLKLSHILDKGMKEINLDLIVSDRYKNKSIFAYYKEYSENLGKENELRNYILIGLIFTVIIILSIVLLIKIKNNELELQVKTDHLTKLKNRNSLFEDYHKREKLNGKIVYFIDLDDFKFINDNYGHDAGDVVLRSISERLSKIAPNSNIYRMGGDEFLLITDNNERNFGEEILNIIQLPILYKKKECRVGGSIGYVNTDDFVESELHEIINLADYAMLEAKANGKNHILKVSSEMISRFKIFLSKKI</sequence>
<dbReference type="PROSITE" id="PS50887">
    <property type="entry name" value="GGDEF"/>
    <property type="match status" value="1"/>
</dbReference>
<keyword evidence="6" id="KW-1185">Reference proteome</keyword>
<gene>
    <name evidence="5" type="ORF">EXM22_04690</name>
</gene>
<dbReference type="PANTHER" id="PTHR45138">
    <property type="entry name" value="REGULATORY COMPONENTS OF SENSORY TRANSDUCTION SYSTEM"/>
    <property type="match status" value="1"/>
</dbReference>
<dbReference type="InterPro" id="IPR000160">
    <property type="entry name" value="GGDEF_dom"/>
</dbReference>
<accession>A0A5C1QJ48</accession>
<dbReference type="GO" id="GO:0052621">
    <property type="term" value="F:diguanylate cyclase activity"/>
    <property type="evidence" value="ECO:0007669"/>
    <property type="project" value="UniProtKB-EC"/>
</dbReference>
<dbReference type="OrthoDB" id="353812at2"/>
<dbReference type="InterPro" id="IPR029787">
    <property type="entry name" value="Nucleotide_cyclase"/>
</dbReference>
<dbReference type="SUPFAM" id="SSF55073">
    <property type="entry name" value="Nucleotide cyclase"/>
    <property type="match status" value="1"/>
</dbReference>
<dbReference type="InterPro" id="IPR043128">
    <property type="entry name" value="Rev_trsase/Diguanyl_cyclase"/>
</dbReference>
<evidence type="ECO:0000256" key="2">
    <source>
        <dbReference type="ARBA" id="ARBA00034247"/>
    </source>
</evidence>
<organism evidence="5 6">
    <name type="scientific">Oceanispirochaeta crateris</name>
    <dbReference type="NCBI Taxonomy" id="2518645"/>
    <lineage>
        <taxon>Bacteria</taxon>
        <taxon>Pseudomonadati</taxon>
        <taxon>Spirochaetota</taxon>
        <taxon>Spirochaetia</taxon>
        <taxon>Spirochaetales</taxon>
        <taxon>Spirochaetaceae</taxon>
        <taxon>Oceanispirochaeta</taxon>
    </lineage>
</organism>
<dbReference type="AlphaFoldDB" id="A0A5C1QJ48"/>
<dbReference type="CDD" id="cd01949">
    <property type="entry name" value="GGDEF"/>
    <property type="match status" value="1"/>
</dbReference>
<keyword evidence="3" id="KW-0472">Membrane</keyword>
<dbReference type="InterPro" id="IPR050469">
    <property type="entry name" value="Diguanylate_Cyclase"/>
</dbReference>
<dbReference type="Pfam" id="PF00990">
    <property type="entry name" value="GGDEF"/>
    <property type="match status" value="1"/>
</dbReference>
<dbReference type="PANTHER" id="PTHR45138:SF9">
    <property type="entry name" value="DIGUANYLATE CYCLASE DGCM-RELATED"/>
    <property type="match status" value="1"/>
</dbReference>
<feature type="transmembrane region" description="Helical" evidence="3">
    <location>
        <begin position="107"/>
        <end position="126"/>
    </location>
</feature>
<evidence type="ECO:0000256" key="1">
    <source>
        <dbReference type="ARBA" id="ARBA00012528"/>
    </source>
</evidence>
<evidence type="ECO:0000256" key="3">
    <source>
        <dbReference type="SAM" id="Phobius"/>
    </source>
</evidence>
<comment type="catalytic activity">
    <reaction evidence="2">
        <text>2 GTP = 3',3'-c-di-GMP + 2 diphosphate</text>
        <dbReference type="Rhea" id="RHEA:24898"/>
        <dbReference type="ChEBI" id="CHEBI:33019"/>
        <dbReference type="ChEBI" id="CHEBI:37565"/>
        <dbReference type="ChEBI" id="CHEBI:58805"/>
        <dbReference type="EC" id="2.7.7.65"/>
    </reaction>
</comment>
<keyword evidence="3" id="KW-0812">Transmembrane</keyword>
<reference evidence="5 6" key="1">
    <citation type="submission" date="2019-02" db="EMBL/GenBank/DDBJ databases">
        <title>Complete Genome Sequence and Methylome Analysis of free living Spirochaetas.</title>
        <authorList>
            <person name="Fomenkov A."/>
            <person name="Dubinina G."/>
            <person name="Leshcheva N."/>
            <person name="Mikheeva N."/>
            <person name="Grabovich M."/>
            <person name="Vincze T."/>
            <person name="Roberts R.J."/>
        </authorList>
    </citation>
    <scope>NUCLEOTIDE SEQUENCE [LARGE SCALE GENOMIC DNA]</scope>
    <source>
        <strain evidence="5 6">K2</strain>
    </source>
</reference>
<keyword evidence="3" id="KW-1133">Transmembrane helix</keyword>
<protein>
    <recommendedName>
        <fullName evidence="1">diguanylate cyclase</fullName>
        <ecNumber evidence="1">2.7.7.65</ecNumber>
    </recommendedName>
</protein>
<evidence type="ECO:0000259" key="4">
    <source>
        <dbReference type="PROSITE" id="PS50887"/>
    </source>
</evidence>
<dbReference type="SMART" id="SM00267">
    <property type="entry name" value="GGDEF"/>
    <property type="match status" value="1"/>
</dbReference>
<evidence type="ECO:0000313" key="6">
    <source>
        <dbReference type="Proteomes" id="UP000324209"/>
    </source>
</evidence>
<evidence type="ECO:0000313" key="5">
    <source>
        <dbReference type="EMBL" id="QEN07318.1"/>
    </source>
</evidence>
<feature type="domain" description="GGDEF" evidence="4">
    <location>
        <begin position="162"/>
        <end position="290"/>
    </location>
</feature>
<name>A0A5C1QJ48_9SPIO</name>
<proteinExistence type="predicted"/>
<dbReference type="EC" id="2.7.7.65" evidence="1"/>
<dbReference type="EMBL" id="CP036150">
    <property type="protein sequence ID" value="QEN07318.1"/>
    <property type="molecule type" value="Genomic_DNA"/>
</dbReference>